<organism evidence="2 3">
    <name type="scientific">Sphaerobolus stellatus (strain SS14)</name>
    <dbReference type="NCBI Taxonomy" id="990650"/>
    <lineage>
        <taxon>Eukaryota</taxon>
        <taxon>Fungi</taxon>
        <taxon>Dikarya</taxon>
        <taxon>Basidiomycota</taxon>
        <taxon>Agaricomycotina</taxon>
        <taxon>Agaricomycetes</taxon>
        <taxon>Phallomycetidae</taxon>
        <taxon>Geastrales</taxon>
        <taxon>Sphaerobolaceae</taxon>
        <taxon>Sphaerobolus</taxon>
    </lineage>
</organism>
<feature type="region of interest" description="Disordered" evidence="1">
    <location>
        <begin position="1"/>
        <end position="67"/>
    </location>
</feature>
<feature type="compositionally biased region" description="Basic and acidic residues" evidence="1">
    <location>
        <begin position="181"/>
        <end position="210"/>
    </location>
</feature>
<dbReference type="Proteomes" id="UP000054279">
    <property type="component" value="Unassembled WGS sequence"/>
</dbReference>
<evidence type="ECO:0000313" key="3">
    <source>
        <dbReference type="Proteomes" id="UP000054279"/>
    </source>
</evidence>
<feature type="non-terminal residue" evidence="2">
    <location>
        <position position="602"/>
    </location>
</feature>
<feature type="region of interest" description="Disordered" evidence="1">
    <location>
        <begin position="173"/>
        <end position="210"/>
    </location>
</feature>
<feature type="compositionally biased region" description="Acidic residues" evidence="1">
    <location>
        <begin position="587"/>
        <end position="602"/>
    </location>
</feature>
<dbReference type="HOGENOM" id="CLU_012886_1_1_1"/>
<protein>
    <recommendedName>
        <fullName evidence="4">Retrotransposon gag domain-containing protein</fullName>
    </recommendedName>
</protein>
<gene>
    <name evidence="2" type="ORF">M422DRAFT_275961</name>
</gene>
<feature type="compositionally biased region" description="Basic and acidic residues" evidence="1">
    <location>
        <begin position="1"/>
        <end position="12"/>
    </location>
</feature>
<dbReference type="AlphaFoldDB" id="A0A0C9TNL8"/>
<evidence type="ECO:0000313" key="2">
    <source>
        <dbReference type="EMBL" id="KIJ23449.1"/>
    </source>
</evidence>
<keyword evidence="3" id="KW-1185">Reference proteome</keyword>
<feature type="region of interest" description="Disordered" evidence="1">
    <location>
        <begin position="574"/>
        <end position="602"/>
    </location>
</feature>
<sequence>MLTSEHPEDPHATAHGLQTAPRTAHRGSHTPPRVASITATQGRYSPWGITHRSESQSESEQVSPTRGDTDEDFIIIKASEVVVLWQEYSEFITLKDNAEIVLAEAMEATEQLNTVFSRVRASMNRMSPRMKELFLVPSNQVSGKMCEPGNNRAHDRAAAQAATQRIIDQTSMVDSAPGSGAEEHVRTTHSHVPGDRARGEQGDDSQPRRGCEMHTVCSIARPQSIDMNALREEIKAMISATIKEKLHSDAGSVTIVYQYMQALDSNAQYWSDLSNKAVRCSRQALELQLMLAEEKVNNLLHEEAPEEALLEAAWEACSICFQLDQNSRLHEAGLMPEQQVQFSANTGGNTVSPSRNYGPNPIIEPHIPQSERMVRQALQNASLEDESEKSFLAKASVKMGNPPTYGGERNLEKFENWVASILQFMSMYNLLRLRAKWFYQQKWFMPTLSLNKVAVGYDHLMQGSMNVQQLHQQLTKLAKQMVELPDAYSYQRRFMNALKPSIREEVLGKGFTAEFSKIDELVEQAVIVDNAKRYTSGYNSNQSNVYATKPATVQDRRIAGARIEEVILEEDEGQIEEFDKYAPYPEEQQEFEDQPEEDDQQY</sequence>
<name>A0A0C9TNL8_SPHS4</name>
<dbReference type="OrthoDB" id="3060267at2759"/>
<evidence type="ECO:0000256" key="1">
    <source>
        <dbReference type="SAM" id="MobiDB-lite"/>
    </source>
</evidence>
<reference evidence="2 3" key="1">
    <citation type="submission" date="2014-06" db="EMBL/GenBank/DDBJ databases">
        <title>Evolutionary Origins and Diversification of the Mycorrhizal Mutualists.</title>
        <authorList>
            <consortium name="DOE Joint Genome Institute"/>
            <consortium name="Mycorrhizal Genomics Consortium"/>
            <person name="Kohler A."/>
            <person name="Kuo A."/>
            <person name="Nagy L.G."/>
            <person name="Floudas D."/>
            <person name="Copeland A."/>
            <person name="Barry K.W."/>
            <person name="Cichocki N."/>
            <person name="Veneault-Fourrey C."/>
            <person name="LaButti K."/>
            <person name="Lindquist E.A."/>
            <person name="Lipzen A."/>
            <person name="Lundell T."/>
            <person name="Morin E."/>
            <person name="Murat C."/>
            <person name="Riley R."/>
            <person name="Ohm R."/>
            <person name="Sun H."/>
            <person name="Tunlid A."/>
            <person name="Henrissat B."/>
            <person name="Grigoriev I.V."/>
            <person name="Hibbett D.S."/>
            <person name="Martin F."/>
        </authorList>
    </citation>
    <scope>NUCLEOTIDE SEQUENCE [LARGE SCALE GENOMIC DNA]</scope>
    <source>
        <strain evidence="2 3">SS14</strain>
    </source>
</reference>
<evidence type="ECO:0008006" key="4">
    <source>
        <dbReference type="Google" id="ProtNLM"/>
    </source>
</evidence>
<dbReference type="EMBL" id="KN837671">
    <property type="protein sequence ID" value="KIJ23449.1"/>
    <property type="molecule type" value="Genomic_DNA"/>
</dbReference>
<proteinExistence type="predicted"/>
<accession>A0A0C9TNL8</accession>